<keyword evidence="4" id="KW-1185">Reference proteome</keyword>
<comment type="caution">
    <text evidence="3">The sequence shown here is derived from an EMBL/GenBank/DDBJ whole genome shotgun (WGS) entry which is preliminary data.</text>
</comment>
<dbReference type="Pfam" id="PF01928">
    <property type="entry name" value="CYTH"/>
    <property type="match status" value="1"/>
</dbReference>
<dbReference type="PROSITE" id="PS51708">
    <property type="entry name" value="CHAD"/>
    <property type="match status" value="1"/>
</dbReference>
<proteinExistence type="predicted"/>
<reference evidence="3 4" key="1">
    <citation type="journal article" date="2019" name="Int. J. Syst. Evol. Microbiol.">
        <title>The Global Catalogue of Microorganisms (GCM) 10K type strain sequencing project: providing services to taxonomists for standard genome sequencing and annotation.</title>
        <authorList>
            <consortium name="The Broad Institute Genomics Platform"/>
            <consortium name="The Broad Institute Genome Sequencing Center for Infectious Disease"/>
            <person name="Wu L."/>
            <person name="Ma J."/>
        </authorList>
    </citation>
    <scope>NUCLEOTIDE SEQUENCE [LARGE SCALE GENOMIC DNA]</scope>
    <source>
        <strain evidence="3 4">JCM 15503</strain>
    </source>
</reference>
<dbReference type="InterPro" id="IPR033469">
    <property type="entry name" value="CYTH-like_dom_sf"/>
</dbReference>
<dbReference type="Gene3D" id="1.40.20.10">
    <property type="entry name" value="CHAD domain"/>
    <property type="match status" value="1"/>
</dbReference>
<dbReference type="RefSeq" id="WP_231011058.1">
    <property type="nucleotide sequence ID" value="NZ_BAAAEW010000042.1"/>
</dbReference>
<dbReference type="InterPro" id="IPR023577">
    <property type="entry name" value="CYTH_domain"/>
</dbReference>
<organism evidence="3 4">
    <name type="scientific">Ideonella azotifigens</name>
    <dbReference type="NCBI Taxonomy" id="513160"/>
    <lineage>
        <taxon>Bacteria</taxon>
        <taxon>Pseudomonadati</taxon>
        <taxon>Pseudomonadota</taxon>
        <taxon>Betaproteobacteria</taxon>
        <taxon>Burkholderiales</taxon>
        <taxon>Sphaerotilaceae</taxon>
        <taxon>Ideonella</taxon>
    </lineage>
</organism>
<feature type="domain" description="CHAD" evidence="2">
    <location>
        <begin position="219"/>
        <end position="499"/>
    </location>
</feature>
<protein>
    <submittedName>
        <fullName evidence="3">CYTH and CHAD domain-containing protein</fullName>
    </submittedName>
</protein>
<dbReference type="CDD" id="cd07756">
    <property type="entry name" value="CYTH-like_Pase_CHAD"/>
    <property type="match status" value="1"/>
</dbReference>
<dbReference type="InterPro" id="IPR039013">
    <property type="entry name" value="YgiF"/>
</dbReference>
<dbReference type="SMART" id="SM00880">
    <property type="entry name" value="CHAD"/>
    <property type="match status" value="1"/>
</dbReference>
<feature type="domain" description="CYTH" evidence="1">
    <location>
        <begin position="1"/>
        <end position="203"/>
    </location>
</feature>
<dbReference type="Gene3D" id="2.40.320.10">
    <property type="entry name" value="Hypothetical Protein Pfu-838710-001"/>
    <property type="match status" value="1"/>
</dbReference>
<evidence type="ECO:0000313" key="3">
    <source>
        <dbReference type="EMBL" id="GAA0764904.1"/>
    </source>
</evidence>
<accession>A0ABN1KFI9</accession>
<name>A0ABN1KFI9_9BURK</name>
<dbReference type="Pfam" id="PF05235">
    <property type="entry name" value="CHAD"/>
    <property type="match status" value="1"/>
</dbReference>
<dbReference type="InterPro" id="IPR007899">
    <property type="entry name" value="CHAD_dom"/>
</dbReference>
<dbReference type="PANTHER" id="PTHR39569:SF1">
    <property type="entry name" value="INORGANIC TRIPHOSPHATASE"/>
    <property type="match status" value="1"/>
</dbReference>
<evidence type="ECO:0000259" key="1">
    <source>
        <dbReference type="PROSITE" id="PS51707"/>
    </source>
</evidence>
<dbReference type="Proteomes" id="UP001500279">
    <property type="component" value="Unassembled WGS sequence"/>
</dbReference>
<dbReference type="InterPro" id="IPR038186">
    <property type="entry name" value="CHAD_dom_sf"/>
</dbReference>
<dbReference type="EMBL" id="BAAAEW010000042">
    <property type="protein sequence ID" value="GAA0764904.1"/>
    <property type="molecule type" value="Genomic_DNA"/>
</dbReference>
<dbReference type="PROSITE" id="PS51707">
    <property type="entry name" value="CYTH"/>
    <property type="match status" value="1"/>
</dbReference>
<dbReference type="SMART" id="SM01118">
    <property type="entry name" value="CYTH"/>
    <property type="match status" value="1"/>
</dbReference>
<evidence type="ECO:0000259" key="2">
    <source>
        <dbReference type="PROSITE" id="PS51708"/>
    </source>
</evidence>
<dbReference type="SUPFAM" id="SSF55154">
    <property type="entry name" value="CYTH-like phosphatases"/>
    <property type="match status" value="1"/>
</dbReference>
<dbReference type="PANTHER" id="PTHR39569">
    <property type="entry name" value="INORGANIC TRIPHOSPHATASE"/>
    <property type="match status" value="1"/>
</dbReference>
<sequence length="504" mass="55179">MHEIELKFQVPEARRRGLQQAFRRGHVAEQRLLAVYFDTEDRLLARHGMALRLRHEPGGWVQTLKAGSGHRPLRLEDNVALGAAEAMPAPDPARHGGTPAHQRLLKALAPAKHATLVEVFRTDVTREVRLMKGPGGLVVEAALDRGELQAGPARHALWEIEFEWKAGPLAGLFALAADWVAQHGLWLDSVSKAERGHWLSLGKTSAPPVKAQPPELDEKLGAAAFARAAVAACLAQVLPNLSALAGRDGNGAGDPDHVHQLRVGLRRLRTVLREMAPLDAGLDPGWEAPLAGVFGALGRLRDQQVLETQTRKALIAAGAPPLSRLQPPSEDPPLPSLLQASDFQQVLLAAQALAMQAPPVTPEACDGPPLPVLAERLDQLQRQLRRDARHFGTLPPEHQHRARKRLKRLRYLAEFTAPLFRRSEVSRYFEVLAPAQDCLGRLTDQMAAQAAYREAAAAQPEAWFAVGWLSAGHAEAVRAAQEALTQAGKARPFWHGRLRRRHGR</sequence>
<evidence type="ECO:0000313" key="4">
    <source>
        <dbReference type="Proteomes" id="UP001500279"/>
    </source>
</evidence>
<gene>
    <name evidence="3" type="ORF">GCM10009107_51570</name>
</gene>